<protein>
    <recommendedName>
        <fullName evidence="5">BZIP domain-containing protein</fullName>
    </recommendedName>
</protein>
<feature type="region of interest" description="Disordered" evidence="2">
    <location>
        <begin position="74"/>
        <end position="112"/>
    </location>
</feature>
<dbReference type="AlphaFoldDB" id="A0AA39LWI9"/>
<reference evidence="3" key="1">
    <citation type="submission" date="2023-06" db="EMBL/GenBank/DDBJ databases">
        <title>Genomic analysis of the entomopathogenic nematode Steinernema hermaphroditum.</title>
        <authorList>
            <person name="Schwarz E.M."/>
            <person name="Heppert J.K."/>
            <person name="Baniya A."/>
            <person name="Schwartz H.T."/>
            <person name="Tan C.-H."/>
            <person name="Antoshechkin I."/>
            <person name="Sternberg P.W."/>
            <person name="Goodrich-Blair H."/>
            <person name="Dillman A.R."/>
        </authorList>
    </citation>
    <scope>NUCLEOTIDE SEQUENCE</scope>
    <source>
        <strain evidence="3">PS9179</strain>
        <tissue evidence="3">Whole animal</tissue>
    </source>
</reference>
<sequence>MGRPCTLGPITKSAIRTKRCRERQRKMEKEKIAIIEEMEGEIQDLRTQLEEIERQNELLKVVVGELKAIMESERKREQMTLTDPRKKDSVDKITSTEEPVFQDAKHPGVCCI</sequence>
<proteinExistence type="predicted"/>
<evidence type="ECO:0008006" key="5">
    <source>
        <dbReference type="Google" id="ProtNLM"/>
    </source>
</evidence>
<name>A0AA39LWI9_9BILA</name>
<feature type="coiled-coil region" evidence="1">
    <location>
        <begin position="28"/>
        <end position="69"/>
    </location>
</feature>
<dbReference type="EMBL" id="JAUCMV010000003">
    <property type="protein sequence ID" value="KAK0412232.1"/>
    <property type="molecule type" value="Genomic_DNA"/>
</dbReference>
<evidence type="ECO:0000313" key="4">
    <source>
        <dbReference type="Proteomes" id="UP001175271"/>
    </source>
</evidence>
<comment type="caution">
    <text evidence="3">The sequence shown here is derived from an EMBL/GenBank/DDBJ whole genome shotgun (WGS) entry which is preliminary data.</text>
</comment>
<accession>A0AA39LWI9</accession>
<dbReference type="Proteomes" id="UP001175271">
    <property type="component" value="Unassembled WGS sequence"/>
</dbReference>
<evidence type="ECO:0000313" key="3">
    <source>
        <dbReference type="EMBL" id="KAK0412232.1"/>
    </source>
</evidence>
<evidence type="ECO:0000256" key="1">
    <source>
        <dbReference type="SAM" id="Coils"/>
    </source>
</evidence>
<gene>
    <name evidence="3" type="ORF">QR680_006104</name>
</gene>
<organism evidence="3 4">
    <name type="scientific">Steinernema hermaphroditum</name>
    <dbReference type="NCBI Taxonomy" id="289476"/>
    <lineage>
        <taxon>Eukaryota</taxon>
        <taxon>Metazoa</taxon>
        <taxon>Ecdysozoa</taxon>
        <taxon>Nematoda</taxon>
        <taxon>Chromadorea</taxon>
        <taxon>Rhabditida</taxon>
        <taxon>Tylenchina</taxon>
        <taxon>Panagrolaimomorpha</taxon>
        <taxon>Strongyloidoidea</taxon>
        <taxon>Steinernematidae</taxon>
        <taxon>Steinernema</taxon>
    </lineage>
</organism>
<feature type="compositionally biased region" description="Basic and acidic residues" evidence="2">
    <location>
        <begin position="74"/>
        <end position="95"/>
    </location>
</feature>
<keyword evidence="4" id="KW-1185">Reference proteome</keyword>
<evidence type="ECO:0000256" key="2">
    <source>
        <dbReference type="SAM" id="MobiDB-lite"/>
    </source>
</evidence>
<keyword evidence="1" id="KW-0175">Coiled coil</keyword>